<dbReference type="PANTHER" id="PTHR12949:SF0">
    <property type="entry name" value="DNA-DIRECTED RNA POLYMERASE III SUBUNIT RPC3"/>
    <property type="match status" value="1"/>
</dbReference>
<comment type="subunit">
    <text evidence="6">Component of the RNA polymerase III (Pol III) complex consisting of 17 subunits.</text>
</comment>
<evidence type="ECO:0000256" key="3">
    <source>
        <dbReference type="ARBA" id="ARBA00022478"/>
    </source>
</evidence>
<dbReference type="InterPro" id="IPR039748">
    <property type="entry name" value="RPC3"/>
</dbReference>
<keyword evidence="5 6" id="KW-0539">Nucleus</keyword>
<evidence type="ECO:0000313" key="11">
    <source>
        <dbReference type="Proteomes" id="UP001430953"/>
    </source>
</evidence>
<evidence type="ECO:0000256" key="4">
    <source>
        <dbReference type="ARBA" id="ARBA00023163"/>
    </source>
</evidence>
<evidence type="ECO:0000256" key="6">
    <source>
        <dbReference type="RuleBase" id="RU367076"/>
    </source>
</evidence>
<dbReference type="GO" id="GO:0005666">
    <property type="term" value="C:RNA polymerase III complex"/>
    <property type="evidence" value="ECO:0007669"/>
    <property type="project" value="UniProtKB-UniRule"/>
</dbReference>
<keyword evidence="3 6" id="KW-0240">DNA-directed RNA polymerase</keyword>
<dbReference type="Gene3D" id="6.10.140.1450">
    <property type="match status" value="1"/>
</dbReference>
<accession>A0AAW2GHJ6</accession>
<dbReference type="EMBL" id="JADYXP020000004">
    <property type="protein sequence ID" value="KAL0125937.1"/>
    <property type="molecule type" value="Genomic_DNA"/>
</dbReference>
<comment type="function">
    <text evidence="6">DNA-dependent RNA polymerase catalyzes the transcription of DNA into RNA using the four ribonucleoside triphosphates as substrates. Specific core component of RNA polymerase III which synthesizes small RNAs, such as 5S rRNA and tRNAs.</text>
</comment>
<evidence type="ECO:0000256" key="1">
    <source>
        <dbReference type="ARBA" id="ARBA00004123"/>
    </source>
</evidence>
<feature type="domain" description="DNA-directed RNA polymerase III subunit RPC3 winged-helix" evidence="9">
    <location>
        <begin position="317"/>
        <end position="392"/>
    </location>
</feature>
<evidence type="ECO:0000256" key="2">
    <source>
        <dbReference type="ARBA" id="ARBA00007206"/>
    </source>
</evidence>
<dbReference type="InterPro" id="IPR013197">
    <property type="entry name" value="RNA_pol_III_RPC82-rel_HTH"/>
</dbReference>
<dbReference type="Pfam" id="PF22536">
    <property type="entry name" value="WHD_POLR3C"/>
    <property type="match status" value="1"/>
</dbReference>
<comment type="caution">
    <text evidence="10">The sequence shown here is derived from an EMBL/GenBank/DDBJ whole genome shotgun (WGS) entry which is preliminary data.</text>
</comment>
<reference evidence="10 11" key="1">
    <citation type="submission" date="2023-03" db="EMBL/GenBank/DDBJ databases">
        <title>High recombination rates correlate with genetic variation in Cardiocondyla obscurior ants.</title>
        <authorList>
            <person name="Errbii M."/>
        </authorList>
    </citation>
    <scope>NUCLEOTIDE SEQUENCE [LARGE SCALE GENOMIC DNA]</scope>
    <source>
        <strain evidence="10">Alpha-2009</strain>
        <tissue evidence="10">Whole body</tissue>
    </source>
</reference>
<keyword evidence="11" id="KW-1185">Reference proteome</keyword>
<comment type="similarity">
    <text evidence="2 6">Belongs to the eukaryotic RPC3/POLR3C RNA polymerase subunit family.</text>
</comment>
<protein>
    <recommendedName>
        <fullName evidence="6">DNA-directed RNA polymerase III subunit RPC3</fullName>
        <shortName evidence="6">RNA polymerase III subunit C3</shortName>
    </recommendedName>
</protein>
<feature type="domain" description="RNA polymerase III subunit RPC82-related helix-turn-helix" evidence="8">
    <location>
        <begin position="7"/>
        <end position="66"/>
    </location>
</feature>
<dbReference type="Pfam" id="PF20912">
    <property type="entry name" value="RPC3_helical"/>
    <property type="match status" value="1"/>
</dbReference>
<evidence type="ECO:0000313" key="10">
    <source>
        <dbReference type="EMBL" id="KAL0125937.1"/>
    </source>
</evidence>
<organism evidence="10 11">
    <name type="scientific">Cardiocondyla obscurior</name>
    <dbReference type="NCBI Taxonomy" id="286306"/>
    <lineage>
        <taxon>Eukaryota</taxon>
        <taxon>Metazoa</taxon>
        <taxon>Ecdysozoa</taxon>
        <taxon>Arthropoda</taxon>
        <taxon>Hexapoda</taxon>
        <taxon>Insecta</taxon>
        <taxon>Pterygota</taxon>
        <taxon>Neoptera</taxon>
        <taxon>Endopterygota</taxon>
        <taxon>Hymenoptera</taxon>
        <taxon>Apocrita</taxon>
        <taxon>Aculeata</taxon>
        <taxon>Formicoidea</taxon>
        <taxon>Formicidae</taxon>
        <taxon>Myrmicinae</taxon>
        <taxon>Cardiocondyla</taxon>
    </lineage>
</organism>
<evidence type="ECO:0000256" key="5">
    <source>
        <dbReference type="ARBA" id="ARBA00023242"/>
    </source>
</evidence>
<dbReference type="GO" id="GO:0006351">
    <property type="term" value="P:DNA-templated transcription"/>
    <property type="evidence" value="ECO:0007669"/>
    <property type="project" value="InterPro"/>
</dbReference>
<dbReference type="Pfam" id="PF08221">
    <property type="entry name" value="HTH_9"/>
    <property type="match status" value="1"/>
</dbReference>
<evidence type="ECO:0000259" key="8">
    <source>
        <dbReference type="Pfam" id="PF08221"/>
    </source>
</evidence>
<feature type="domain" description="RNA polymerase III Rpc82 C -terminal" evidence="7">
    <location>
        <begin position="177"/>
        <end position="312"/>
    </location>
</feature>
<keyword evidence="4 6" id="KW-0804">Transcription</keyword>
<dbReference type="Gene3D" id="1.10.10.10">
    <property type="entry name" value="Winged helix-like DNA-binding domain superfamily/Winged helix DNA-binding domain"/>
    <property type="match status" value="4"/>
</dbReference>
<dbReference type="Pfam" id="PF05645">
    <property type="entry name" value="RNA_pol_Rpc82"/>
    <property type="match status" value="1"/>
</dbReference>
<name>A0AAW2GHJ6_9HYME</name>
<gene>
    <name evidence="10" type="ORF">PUN28_004784</name>
</gene>
<dbReference type="AlphaFoldDB" id="A0AAW2GHJ6"/>
<dbReference type="InterPro" id="IPR036388">
    <property type="entry name" value="WH-like_DNA-bd_sf"/>
</dbReference>
<dbReference type="GO" id="GO:0003697">
    <property type="term" value="F:single-stranded DNA binding"/>
    <property type="evidence" value="ECO:0007669"/>
    <property type="project" value="UniProtKB-UniRule"/>
</dbReference>
<proteinExistence type="inferred from homology"/>
<sequence>MKDFYNKLCSLLLEEYFGSIVQCIGEYLLFGTKTLGAIGFGTKLPLGKVKEGLCVLIKYGFVTYGQTDESVEYTLHQNKIIMLLRYPRYMLFAKTYCGDESEIMLEEVLKHGYISASELIIKTHKRLEQTPKSSQSISIPDLKKVFELLVKNQFLMHSTSFETTVKDTEKPNYTLPNLDVIAISNVLKGQNIELVDSKIYWKVNFDRFTQDLRDQIVISAATQRFDKNVGELMRLLINLMYLRTASWAATSNPIPYTDIKEEVKKSNFQELEHYLDQYLRLLEEDSTQFIKRVGDSGGGQYSIDMKNAFKQLTWETLDHIVTERFGSKAARIFRLIRYEHDINLEQIQNLAMIPAKEAKFLTYTLSGESYIQTQEMRKGGTMSSSGPTKSPYRFCIDLTRIVEMEIEHCYQALYNIIKRRDHESTSNKRMIEKQLRVQILSANLKEHGATEQQLADIAEMMTPSETQQLEKAQNAIKKLAATELQIDETLFLLSMYFRYH</sequence>
<comment type="subcellular location">
    <subcellularLocation>
        <location evidence="1 6">Nucleus</location>
    </subcellularLocation>
</comment>
<evidence type="ECO:0000259" key="9">
    <source>
        <dbReference type="Pfam" id="PF22536"/>
    </source>
</evidence>
<dbReference type="PANTHER" id="PTHR12949">
    <property type="entry name" value="RNA POLYMERASE III DNA DIRECTED -RELATED"/>
    <property type="match status" value="1"/>
</dbReference>
<dbReference type="InterPro" id="IPR055207">
    <property type="entry name" value="POLR3C_WHD"/>
</dbReference>
<dbReference type="Proteomes" id="UP001430953">
    <property type="component" value="Unassembled WGS sequence"/>
</dbReference>
<evidence type="ECO:0000259" key="7">
    <source>
        <dbReference type="Pfam" id="PF05645"/>
    </source>
</evidence>
<dbReference type="InterPro" id="IPR008806">
    <property type="entry name" value="RNA_pol_III_Rpc82_C"/>
</dbReference>